<dbReference type="OrthoDB" id="270392at2759"/>
<dbReference type="InterPro" id="IPR044893">
    <property type="entry name" value="RNA_pol_Rpb1_clamp_domain"/>
</dbReference>
<evidence type="ECO:0000256" key="3">
    <source>
        <dbReference type="ARBA" id="ARBA00022679"/>
    </source>
</evidence>
<dbReference type="AlphaFoldDB" id="B0D1N7"/>
<dbReference type="Proteomes" id="UP000001194">
    <property type="component" value="Unassembled WGS sequence"/>
</dbReference>
<evidence type="ECO:0000313" key="7">
    <source>
        <dbReference type="Proteomes" id="UP000001194"/>
    </source>
</evidence>
<evidence type="ECO:0000313" key="6">
    <source>
        <dbReference type="EMBL" id="EDR11675.1"/>
    </source>
</evidence>
<keyword evidence="3" id="KW-0808">Transferase</keyword>
<dbReference type="GO" id="GO:0003899">
    <property type="term" value="F:DNA-directed RNA polymerase activity"/>
    <property type="evidence" value="ECO:0007669"/>
    <property type="project" value="UniProtKB-EC"/>
</dbReference>
<proteinExistence type="predicted"/>
<dbReference type="EC" id="2.7.7.6" evidence="1"/>
<evidence type="ECO:0000256" key="4">
    <source>
        <dbReference type="ARBA" id="ARBA00022695"/>
    </source>
</evidence>
<evidence type="ECO:0000256" key="5">
    <source>
        <dbReference type="ARBA" id="ARBA00023163"/>
    </source>
</evidence>
<sequence>MDEATYKYRMSGLMSDLRMGDSQTCGEGMSECPDHFGRIELARLHHRNLFVNYVWDVGTS</sequence>
<keyword evidence="2" id="KW-0240">DNA-directed RNA polymerase</keyword>
<dbReference type="GO" id="GO:0000428">
    <property type="term" value="C:DNA-directed RNA polymerase complex"/>
    <property type="evidence" value="ECO:0007669"/>
    <property type="project" value="UniProtKB-KW"/>
</dbReference>
<dbReference type="GeneID" id="6073201"/>
<accession>B0D1N7</accession>
<dbReference type="RefSeq" id="XP_001877572.1">
    <property type="nucleotide sequence ID" value="XM_001877537.1"/>
</dbReference>
<organism evidence="7">
    <name type="scientific">Laccaria bicolor (strain S238N-H82 / ATCC MYA-4686)</name>
    <name type="common">Bicoloured deceiver</name>
    <name type="synonym">Laccaria laccata var. bicolor</name>
    <dbReference type="NCBI Taxonomy" id="486041"/>
    <lineage>
        <taxon>Eukaryota</taxon>
        <taxon>Fungi</taxon>
        <taxon>Dikarya</taxon>
        <taxon>Basidiomycota</taxon>
        <taxon>Agaricomycotina</taxon>
        <taxon>Agaricomycetes</taxon>
        <taxon>Agaricomycetidae</taxon>
        <taxon>Agaricales</taxon>
        <taxon>Agaricineae</taxon>
        <taxon>Hydnangiaceae</taxon>
        <taxon>Laccaria</taxon>
    </lineage>
</organism>
<dbReference type="EMBL" id="DS547095">
    <property type="protein sequence ID" value="EDR11675.1"/>
    <property type="molecule type" value="Genomic_DNA"/>
</dbReference>
<keyword evidence="4" id="KW-0548">Nucleotidyltransferase</keyword>
<evidence type="ECO:0000256" key="1">
    <source>
        <dbReference type="ARBA" id="ARBA00012418"/>
    </source>
</evidence>
<protein>
    <recommendedName>
        <fullName evidence="1">DNA-directed RNA polymerase</fullName>
        <ecNumber evidence="1">2.7.7.6</ecNumber>
    </recommendedName>
</protein>
<reference evidence="6 7" key="1">
    <citation type="journal article" date="2008" name="Nature">
        <title>The genome of Laccaria bicolor provides insights into mycorrhizal symbiosis.</title>
        <authorList>
            <person name="Martin F."/>
            <person name="Aerts A."/>
            <person name="Ahren D."/>
            <person name="Brun A."/>
            <person name="Danchin E.G.J."/>
            <person name="Duchaussoy F."/>
            <person name="Gibon J."/>
            <person name="Kohler A."/>
            <person name="Lindquist E."/>
            <person name="Pereda V."/>
            <person name="Salamov A."/>
            <person name="Shapiro H.J."/>
            <person name="Wuyts J."/>
            <person name="Blaudez D."/>
            <person name="Buee M."/>
            <person name="Brokstein P."/>
            <person name="Canbaeck B."/>
            <person name="Cohen D."/>
            <person name="Courty P.E."/>
            <person name="Coutinho P.M."/>
            <person name="Delaruelle C."/>
            <person name="Detter J.C."/>
            <person name="Deveau A."/>
            <person name="DiFazio S."/>
            <person name="Duplessis S."/>
            <person name="Fraissinet-Tachet L."/>
            <person name="Lucic E."/>
            <person name="Frey-Klett P."/>
            <person name="Fourrey C."/>
            <person name="Feussner I."/>
            <person name="Gay G."/>
            <person name="Grimwood J."/>
            <person name="Hoegger P.J."/>
            <person name="Jain P."/>
            <person name="Kilaru S."/>
            <person name="Labbe J."/>
            <person name="Lin Y.C."/>
            <person name="Legue V."/>
            <person name="Le Tacon F."/>
            <person name="Marmeisse R."/>
            <person name="Melayah D."/>
            <person name="Montanini B."/>
            <person name="Muratet M."/>
            <person name="Nehls U."/>
            <person name="Niculita-Hirzel H."/>
            <person name="Oudot-Le Secq M.P."/>
            <person name="Peter M."/>
            <person name="Quesneville H."/>
            <person name="Rajashekar B."/>
            <person name="Reich M."/>
            <person name="Rouhier N."/>
            <person name="Schmutz J."/>
            <person name="Yin T."/>
            <person name="Chalot M."/>
            <person name="Henrissat B."/>
            <person name="Kuees U."/>
            <person name="Lucas S."/>
            <person name="Van de Peer Y."/>
            <person name="Podila G.K."/>
            <person name="Polle A."/>
            <person name="Pukkila P.J."/>
            <person name="Richardson P.M."/>
            <person name="Rouze P."/>
            <person name="Sanders I.R."/>
            <person name="Stajich J.E."/>
            <person name="Tunlid A."/>
            <person name="Tuskan G."/>
            <person name="Grigoriev I.V."/>
        </authorList>
    </citation>
    <scope>NUCLEOTIDE SEQUENCE [LARGE SCALE GENOMIC DNA]</scope>
    <source>
        <strain evidence="7">S238N-H82 / ATCC MYA-4686</strain>
    </source>
</reference>
<name>B0D1N7_LACBS</name>
<dbReference type="InParanoid" id="B0D1N7"/>
<keyword evidence="7" id="KW-1185">Reference proteome</keyword>
<dbReference type="KEGG" id="lbc:LACBIDRAFT_314132"/>
<gene>
    <name evidence="6" type="ORF">LACBIDRAFT_314132</name>
</gene>
<keyword evidence="5" id="KW-0804">Transcription</keyword>
<evidence type="ECO:0000256" key="2">
    <source>
        <dbReference type="ARBA" id="ARBA00022478"/>
    </source>
</evidence>
<dbReference type="Gene3D" id="4.10.860.120">
    <property type="entry name" value="RNA polymerase II, clamp domain"/>
    <property type="match status" value="1"/>
</dbReference>
<dbReference type="HOGENOM" id="CLU_2942146_0_0_1"/>
<dbReference type="SUPFAM" id="SSF64484">
    <property type="entry name" value="beta and beta-prime subunits of DNA dependent RNA-polymerase"/>
    <property type="match status" value="1"/>
</dbReference>
<dbReference type="STRING" id="486041.B0D1N7"/>